<dbReference type="PROSITE" id="PS50119">
    <property type="entry name" value="ZF_BBOX"/>
    <property type="match status" value="1"/>
</dbReference>
<sequence length="522" mass="59493">MEKISPLCDLCNEYFNELEHKPISQPCGHVYCSCCLKNLKSSSKTFCQTCKKPWSDELENFPIIYMLIPSSEKGKQNDVPQTMELSSNDYKLCSTHKLQNEYWCCKCSEVTCKKCFVLKHRGHATILPEDLLAEELHSERKKYDFMEGSKETLENLKQSIMVCDSGLKIMNMSNEIHGQLIACKNRLLKQQQGLEEVTKALNNKEDFNTTNKKLWNICLLKPALEAQCQALEQKCQQIAAQIYHYNSSLKEVHNSLSLSMTTILPQEFLPHRSQWKLEGEYEVQKALATLINSDHRPLGSVIVTSNANHPVLNFSPLLSKLAECGVDIKLHLWDSFWSRDLPSNDRDRLKPFLSNFKGHELVHVFGNFDPSTLLKMTALEWLGVRLETAADVPILNSEMALRCVRHVALSRSLRPENITVQMSSSPRHTALHCIELEDGELAWLAAVARSLCPTDWRHMLVLPACRLTHTGVMRLLECEALIAAKGWVYLQSEVLTSDDKQDLTALATRKNITLQFRLPHSI</sequence>
<evidence type="ECO:0000256" key="1">
    <source>
        <dbReference type="ARBA" id="ARBA00022723"/>
    </source>
</evidence>
<feature type="domain" description="RING-type" evidence="5">
    <location>
        <begin position="8"/>
        <end position="51"/>
    </location>
</feature>
<dbReference type="GeneID" id="108677893"/>
<dbReference type="PROSITE" id="PS50089">
    <property type="entry name" value="ZF_RING_2"/>
    <property type="match status" value="1"/>
</dbReference>
<dbReference type="InterPro" id="IPR017907">
    <property type="entry name" value="Znf_RING_CS"/>
</dbReference>
<protein>
    <submittedName>
        <fullName evidence="8">Uncharacterized protein LOC108677893</fullName>
    </submittedName>
</protein>
<feature type="domain" description="B box-type" evidence="6">
    <location>
        <begin position="88"/>
        <end position="128"/>
    </location>
</feature>
<dbReference type="KEGG" id="hazt:108677893"/>
<keyword evidence="3" id="KW-0862">Zinc</keyword>
<dbReference type="PANTHER" id="PTHR24103">
    <property type="entry name" value="E3 UBIQUITIN-PROTEIN LIGASE TRIM"/>
    <property type="match status" value="1"/>
</dbReference>
<evidence type="ECO:0000259" key="5">
    <source>
        <dbReference type="PROSITE" id="PS50089"/>
    </source>
</evidence>
<keyword evidence="2 4" id="KW-0863">Zinc-finger</keyword>
<dbReference type="InterPro" id="IPR000315">
    <property type="entry name" value="Znf_B-box"/>
</dbReference>
<keyword evidence="1" id="KW-0479">Metal-binding</keyword>
<dbReference type="SUPFAM" id="SSF57845">
    <property type="entry name" value="B-box zinc-binding domain"/>
    <property type="match status" value="1"/>
</dbReference>
<organism evidence="7 8">
    <name type="scientific">Hyalella azteca</name>
    <name type="common">Amphipod</name>
    <dbReference type="NCBI Taxonomy" id="294128"/>
    <lineage>
        <taxon>Eukaryota</taxon>
        <taxon>Metazoa</taxon>
        <taxon>Ecdysozoa</taxon>
        <taxon>Arthropoda</taxon>
        <taxon>Crustacea</taxon>
        <taxon>Multicrustacea</taxon>
        <taxon>Malacostraca</taxon>
        <taxon>Eumalacostraca</taxon>
        <taxon>Peracarida</taxon>
        <taxon>Amphipoda</taxon>
        <taxon>Senticaudata</taxon>
        <taxon>Talitrida</taxon>
        <taxon>Talitroidea</taxon>
        <taxon>Hyalellidae</taxon>
        <taxon>Hyalella</taxon>
    </lineage>
</organism>
<dbReference type="RefSeq" id="XP_018021686.1">
    <property type="nucleotide sequence ID" value="XM_018166197.2"/>
</dbReference>
<dbReference type="GO" id="GO:0008270">
    <property type="term" value="F:zinc ion binding"/>
    <property type="evidence" value="ECO:0007669"/>
    <property type="project" value="UniProtKB-KW"/>
</dbReference>
<evidence type="ECO:0000259" key="6">
    <source>
        <dbReference type="PROSITE" id="PS50119"/>
    </source>
</evidence>
<name>A0A8B7P935_HYAAZ</name>
<dbReference type="InterPro" id="IPR013083">
    <property type="entry name" value="Znf_RING/FYVE/PHD"/>
</dbReference>
<dbReference type="SUPFAM" id="SSF57850">
    <property type="entry name" value="RING/U-box"/>
    <property type="match status" value="1"/>
</dbReference>
<keyword evidence="7" id="KW-1185">Reference proteome</keyword>
<dbReference type="Gene3D" id="3.30.40.10">
    <property type="entry name" value="Zinc/RING finger domain, C3HC4 (zinc finger)"/>
    <property type="match status" value="1"/>
</dbReference>
<dbReference type="OrthoDB" id="6339267at2759"/>
<evidence type="ECO:0000256" key="2">
    <source>
        <dbReference type="ARBA" id="ARBA00022771"/>
    </source>
</evidence>
<accession>A0A8B7P935</accession>
<evidence type="ECO:0000313" key="7">
    <source>
        <dbReference type="Proteomes" id="UP000694843"/>
    </source>
</evidence>
<dbReference type="Proteomes" id="UP000694843">
    <property type="component" value="Unplaced"/>
</dbReference>
<dbReference type="AlphaFoldDB" id="A0A8B7P935"/>
<gene>
    <name evidence="8" type="primary">LOC108677893</name>
</gene>
<dbReference type="InterPro" id="IPR050143">
    <property type="entry name" value="TRIM/RBCC"/>
</dbReference>
<proteinExistence type="predicted"/>
<dbReference type="Gene3D" id="3.30.160.60">
    <property type="entry name" value="Classic Zinc Finger"/>
    <property type="match status" value="1"/>
</dbReference>
<evidence type="ECO:0000313" key="8">
    <source>
        <dbReference type="RefSeq" id="XP_018021686.1"/>
    </source>
</evidence>
<dbReference type="InterPro" id="IPR001841">
    <property type="entry name" value="Znf_RING"/>
</dbReference>
<dbReference type="PROSITE" id="PS00518">
    <property type="entry name" value="ZF_RING_1"/>
    <property type="match status" value="1"/>
</dbReference>
<dbReference type="Pfam" id="PF00643">
    <property type="entry name" value="zf-B_box"/>
    <property type="match status" value="1"/>
</dbReference>
<reference evidence="8" key="1">
    <citation type="submission" date="2025-08" db="UniProtKB">
        <authorList>
            <consortium name="RefSeq"/>
        </authorList>
    </citation>
    <scope>IDENTIFICATION</scope>
    <source>
        <tissue evidence="8">Whole organism</tissue>
    </source>
</reference>
<evidence type="ECO:0000256" key="4">
    <source>
        <dbReference type="PROSITE-ProRule" id="PRU00024"/>
    </source>
</evidence>
<evidence type="ECO:0000256" key="3">
    <source>
        <dbReference type="ARBA" id="ARBA00022833"/>
    </source>
</evidence>